<feature type="signal peptide" evidence="3">
    <location>
        <begin position="1"/>
        <end position="26"/>
    </location>
</feature>
<dbReference type="Proteomes" id="UP000002036">
    <property type="component" value="Chromosome F"/>
</dbReference>
<protein>
    <submittedName>
        <fullName evidence="5">KLTH0F09394p</fullName>
    </submittedName>
</protein>
<sequence length="312" mass="34613">MEEPAQAGQVLFKSSFFLALLRLAWQLLLCQLNVSKSSTKVAVLRTTTKHSTTWPHTRMLPAALSLVALLASSFAEPLISPLLLPQLTFVCPPVKASRARPHSLDDTFCFNFDVDSESGSFTFSIDVSDTLCYQVDWGRAGPSSGERGKQTLDVSVTDSRGNLLRARRGLLAGRTVLHLACPDHATSLKFCFANRVFDGSWKSIDFDKTVTVALLNCDSARKETLETELRETRSRLETVSRALFPLVAERQSQELFILERQRRNINEDTFPKILLHQVLICSVACIANVVVVRYAASRANRGPLRRSAKGAC</sequence>
<accession>C5DL24</accession>
<dbReference type="OrthoDB" id="4063755at2759"/>
<evidence type="ECO:0000256" key="3">
    <source>
        <dbReference type="SAM" id="SignalP"/>
    </source>
</evidence>
<proteinExistence type="predicted"/>
<evidence type="ECO:0000313" key="6">
    <source>
        <dbReference type="Proteomes" id="UP000002036"/>
    </source>
</evidence>
<feature type="chain" id="PRO_5002948803" evidence="3">
    <location>
        <begin position="27"/>
        <end position="312"/>
    </location>
</feature>
<dbReference type="HOGENOM" id="CLU_891575_0_0_1"/>
<evidence type="ECO:0000256" key="2">
    <source>
        <dbReference type="SAM" id="Phobius"/>
    </source>
</evidence>
<keyword evidence="1" id="KW-0175">Coiled coil</keyword>
<feature type="transmembrane region" description="Helical" evidence="2">
    <location>
        <begin position="273"/>
        <end position="296"/>
    </location>
</feature>
<dbReference type="FunCoup" id="C5DL24">
    <property type="interactions" value="66"/>
</dbReference>
<evidence type="ECO:0000259" key="4">
    <source>
        <dbReference type="SMART" id="SM01190"/>
    </source>
</evidence>
<dbReference type="KEGG" id="lth:KLTH0F09394g"/>
<dbReference type="SMART" id="SM01190">
    <property type="entry name" value="EMP24_GP25L"/>
    <property type="match status" value="1"/>
</dbReference>
<dbReference type="eggNOG" id="ENOG502S8MW">
    <property type="taxonomic scope" value="Eukaryota"/>
</dbReference>
<gene>
    <name evidence="5" type="ordered locus">KLTH0F09394g</name>
</gene>
<feature type="coiled-coil region" evidence="1">
    <location>
        <begin position="222"/>
        <end position="268"/>
    </location>
</feature>
<name>C5DL24_LACTC</name>
<dbReference type="InterPro" id="IPR009038">
    <property type="entry name" value="GOLD_dom"/>
</dbReference>
<feature type="domain" description="GOLD" evidence="4">
    <location>
        <begin position="86"/>
        <end position="297"/>
    </location>
</feature>
<evidence type="ECO:0000256" key="1">
    <source>
        <dbReference type="SAM" id="Coils"/>
    </source>
</evidence>
<keyword evidence="2" id="KW-1133">Transmembrane helix</keyword>
<organism evidence="5 6">
    <name type="scientific">Lachancea thermotolerans (strain ATCC 56472 / CBS 6340 / NRRL Y-8284)</name>
    <name type="common">Yeast</name>
    <name type="synonym">Kluyveromyces thermotolerans</name>
    <dbReference type="NCBI Taxonomy" id="559295"/>
    <lineage>
        <taxon>Eukaryota</taxon>
        <taxon>Fungi</taxon>
        <taxon>Dikarya</taxon>
        <taxon>Ascomycota</taxon>
        <taxon>Saccharomycotina</taxon>
        <taxon>Saccharomycetes</taxon>
        <taxon>Saccharomycetales</taxon>
        <taxon>Saccharomycetaceae</taxon>
        <taxon>Lachancea</taxon>
    </lineage>
</organism>
<dbReference type="InParanoid" id="C5DL24"/>
<keyword evidence="6" id="KW-1185">Reference proteome</keyword>
<evidence type="ECO:0000313" key="5">
    <source>
        <dbReference type="EMBL" id="CAR24175.1"/>
    </source>
</evidence>
<reference evidence="5 6" key="1">
    <citation type="journal article" date="2009" name="Genome Res.">
        <title>Comparative genomics of protoploid Saccharomycetaceae.</title>
        <authorList>
            <consortium name="The Genolevures Consortium"/>
            <person name="Souciet J.-L."/>
            <person name="Dujon B."/>
            <person name="Gaillardin C."/>
            <person name="Johnston M."/>
            <person name="Baret P.V."/>
            <person name="Cliften P."/>
            <person name="Sherman D.J."/>
            <person name="Weissenbach J."/>
            <person name="Westhof E."/>
            <person name="Wincker P."/>
            <person name="Jubin C."/>
            <person name="Poulain J."/>
            <person name="Barbe V."/>
            <person name="Segurens B."/>
            <person name="Artiguenave F."/>
            <person name="Anthouard V."/>
            <person name="Vacherie B."/>
            <person name="Val M.-E."/>
            <person name="Fulton R.S."/>
            <person name="Minx P."/>
            <person name="Wilson R."/>
            <person name="Durrens P."/>
            <person name="Jean G."/>
            <person name="Marck C."/>
            <person name="Martin T."/>
            <person name="Nikolski M."/>
            <person name="Rolland T."/>
            <person name="Seret M.-L."/>
            <person name="Casaregola S."/>
            <person name="Despons L."/>
            <person name="Fairhead C."/>
            <person name="Fischer G."/>
            <person name="Lafontaine I."/>
            <person name="Leh V."/>
            <person name="Lemaire M."/>
            <person name="de Montigny J."/>
            <person name="Neuveglise C."/>
            <person name="Thierry A."/>
            <person name="Blanc-Lenfle I."/>
            <person name="Bleykasten C."/>
            <person name="Diffels J."/>
            <person name="Fritsch E."/>
            <person name="Frangeul L."/>
            <person name="Goeffon A."/>
            <person name="Jauniaux N."/>
            <person name="Kachouri-Lafond R."/>
            <person name="Payen C."/>
            <person name="Potier S."/>
            <person name="Pribylova L."/>
            <person name="Ozanne C."/>
            <person name="Richard G.-F."/>
            <person name="Sacerdot C."/>
            <person name="Straub M.-L."/>
            <person name="Talla E."/>
        </authorList>
    </citation>
    <scope>NUCLEOTIDE SEQUENCE [LARGE SCALE GENOMIC DNA]</scope>
    <source>
        <strain evidence="6">ATCC 56472 / CBS 6340 / NRRL Y-8284</strain>
    </source>
</reference>
<dbReference type="Pfam" id="PF01105">
    <property type="entry name" value="EMP24_GP25L"/>
    <property type="match status" value="1"/>
</dbReference>
<keyword evidence="2" id="KW-0812">Transmembrane</keyword>
<dbReference type="OMA" id="FEFCFQN"/>
<keyword evidence="3" id="KW-0732">Signal</keyword>
<keyword evidence="2" id="KW-0472">Membrane</keyword>
<dbReference type="EMBL" id="CU928170">
    <property type="protein sequence ID" value="CAR24175.1"/>
    <property type="molecule type" value="Genomic_DNA"/>
</dbReference>
<dbReference type="GeneID" id="8292819"/>
<dbReference type="RefSeq" id="XP_002554612.1">
    <property type="nucleotide sequence ID" value="XM_002554566.1"/>
</dbReference>
<dbReference type="AlphaFoldDB" id="C5DL24"/>